<dbReference type="InterPro" id="IPR001314">
    <property type="entry name" value="Peptidase_S1A"/>
</dbReference>
<dbReference type="RefSeq" id="XP_020912673.1">
    <property type="nucleotide sequence ID" value="XM_021057014.2"/>
</dbReference>
<sequence>MKLFVVSLMLLVALCFAEEEIKCGTKGKGNERIVGGKIAKKNSWPWQITIKLKGGFHYCGGSIIKPNWIVTAAHCFEEHPNPEHYKVTAGEHNLRKDEGDEKEFDLEEIIKHSEYNELRGHEFDYDVALLKLKGNITYDEKIRPVCLKTQSFPSGTNCSVTGWGYLKENSGRKPSRLRQAIVPLVSQRDCQRAYRDATERMLCAGYPQGDIDSCKFDSGGPLVCKNKSGAFELVGVVSWGIGCALPRKYGVYANMDKLTEWVETKIKNN</sequence>
<keyword evidence="8" id="KW-1185">Reference proteome</keyword>
<dbReference type="AlphaFoldDB" id="A0A913Y0M6"/>
<evidence type="ECO:0000256" key="2">
    <source>
        <dbReference type="ARBA" id="ARBA00022801"/>
    </source>
</evidence>
<dbReference type="OrthoDB" id="6018415at2759"/>
<evidence type="ECO:0000313" key="7">
    <source>
        <dbReference type="EnsemblMetazoa" id="XP_020912673.1"/>
    </source>
</evidence>
<keyword evidence="3" id="KW-0720">Serine protease</keyword>
<evidence type="ECO:0000256" key="4">
    <source>
        <dbReference type="ARBA" id="ARBA00023157"/>
    </source>
</evidence>
<dbReference type="InterPro" id="IPR043504">
    <property type="entry name" value="Peptidase_S1_PA_chymotrypsin"/>
</dbReference>
<keyword evidence="5" id="KW-0732">Signal</keyword>
<evidence type="ECO:0000256" key="1">
    <source>
        <dbReference type="ARBA" id="ARBA00022670"/>
    </source>
</evidence>
<accession>A0A913Y0M6</accession>
<keyword evidence="1" id="KW-0645">Protease</keyword>
<dbReference type="SUPFAM" id="SSF50494">
    <property type="entry name" value="Trypsin-like serine proteases"/>
    <property type="match status" value="1"/>
</dbReference>
<dbReference type="PROSITE" id="PS00134">
    <property type="entry name" value="TRYPSIN_HIS"/>
    <property type="match status" value="1"/>
</dbReference>
<dbReference type="KEGG" id="epa:110250417"/>
<dbReference type="GO" id="GO:0006508">
    <property type="term" value="P:proteolysis"/>
    <property type="evidence" value="ECO:0007669"/>
    <property type="project" value="UniProtKB-KW"/>
</dbReference>
<evidence type="ECO:0000256" key="3">
    <source>
        <dbReference type="ARBA" id="ARBA00022825"/>
    </source>
</evidence>
<dbReference type="InterPro" id="IPR001254">
    <property type="entry name" value="Trypsin_dom"/>
</dbReference>
<feature type="domain" description="Peptidase S1" evidence="6">
    <location>
        <begin position="33"/>
        <end position="267"/>
    </location>
</feature>
<dbReference type="CDD" id="cd00190">
    <property type="entry name" value="Tryp_SPc"/>
    <property type="match status" value="1"/>
</dbReference>
<dbReference type="Gene3D" id="2.40.10.10">
    <property type="entry name" value="Trypsin-like serine proteases"/>
    <property type="match status" value="1"/>
</dbReference>
<name>A0A913Y0M6_EXADI</name>
<evidence type="ECO:0000313" key="8">
    <source>
        <dbReference type="Proteomes" id="UP000887567"/>
    </source>
</evidence>
<dbReference type="Pfam" id="PF00089">
    <property type="entry name" value="Trypsin"/>
    <property type="match status" value="1"/>
</dbReference>
<dbReference type="InterPro" id="IPR018114">
    <property type="entry name" value="TRYPSIN_HIS"/>
</dbReference>
<dbReference type="FunFam" id="2.40.10.10:FF:000003">
    <property type="entry name" value="Transmembrane serine protease 3"/>
    <property type="match status" value="1"/>
</dbReference>
<reference evidence="7" key="1">
    <citation type="submission" date="2022-11" db="UniProtKB">
        <authorList>
            <consortium name="EnsemblMetazoa"/>
        </authorList>
    </citation>
    <scope>IDENTIFICATION</scope>
</reference>
<dbReference type="PRINTS" id="PR00722">
    <property type="entry name" value="CHYMOTRYPSIN"/>
</dbReference>
<feature type="chain" id="PRO_5037042128" description="Peptidase S1 domain-containing protein" evidence="5">
    <location>
        <begin position="18"/>
        <end position="269"/>
    </location>
</feature>
<proteinExistence type="predicted"/>
<evidence type="ECO:0000259" key="6">
    <source>
        <dbReference type="PROSITE" id="PS50240"/>
    </source>
</evidence>
<dbReference type="PANTHER" id="PTHR24252">
    <property type="entry name" value="ACROSIN-RELATED"/>
    <property type="match status" value="1"/>
</dbReference>
<organism evidence="7 8">
    <name type="scientific">Exaiptasia diaphana</name>
    <name type="common">Tropical sea anemone</name>
    <name type="synonym">Aiptasia pulchella</name>
    <dbReference type="NCBI Taxonomy" id="2652724"/>
    <lineage>
        <taxon>Eukaryota</taxon>
        <taxon>Metazoa</taxon>
        <taxon>Cnidaria</taxon>
        <taxon>Anthozoa</taxon>
        <taxon>Hexacorallia</taxon>
        <taxon>Actiniaria</taxon>
        <taxon>Aiptasiidae</taxon>
        <taxon>Exaiptasia</taxon>
    </lineage>
</organism>
<protein>
    <recommendedName>
        <fullName evidence="6">Peptidase S1 domain-containing protein</fullName>
    </recommendedName>
</protein>
<keyword evidence="2" id="KW-0378">Hydrolase</keyword>
<dbReference type="GeneID" id="110250417"/>
<dbReference type="InterPro" id="IPR009003">
    <property type="entry name" value="Peptidase_S1_PA"/>
</dbReference>
<feature type="signal peptide" evidence="5">
    <location>
        <begin position="1"/>
        <end position="17"/>
    </location>
</feature>
<dbReference type="EnsemblMetazoa" id="XM_021057014.2">
    <property type="protein sequence ID" value="XP_020912673.1"/>
    <property type="gene ID" value="LOC110250417"/>
</dbReference>
<keyword evidence="4" id="KW-1015">Disulfide bond</keyword>
<dbReference type="Proteomes" id="UP000887567">
    <property type="component" value="Unplaced"/>
</dbReference>
<evidence type="ECO:0000256" key="5">
    <source>
        <dbReference type="SAM" id="SignalP"/>
    </source>
</evidence>
<dbReference type="GO" id="GO:0004252">
    <property type="term" value="F:serine-type endopeptidase activity"/>
    <property type="evidence" value="ECO:0007669"/>
    <property type="project" value="InterPro"/>
</dbReference>
<dbReference type="SMART" id="SM00020">
    <property type="entry name" value="Tryp_SPc"/>
    <property type="match status" value="1"/>
</dbReference>
<dbReference type="PROSITE" id="PS50240">
    <property type="entry name" value="TRYPSIN_DOM"/>
    <property type="match status" value="1"/>
</dbReference>
<dbReference type="PANTHER" id="PTHR24252:SF7">
    <property type="entry name" value="HYALIN"/>
    <property type="match status" value="1"/>
</dbReference>